<feature type="non-terminal residue" evidence="1">
    <location>
        <position position="1"/>
    </location>
</feature>
<dbReference type="Gene3D" id="3.30.200.20">
    <property type="entry name" value="Phosphorylase Kinase, domain 1"/>
    <property type="match status" value="1"/>
</dbReference>
<reference evidence="1 2" key="1">
    <citation type="journal article" date="2023" name="bioRxiv">
        <title>Conserved and derived expression patterns and positive selection on dental genes reveal complex evolutionary context of ever-growing rodent molars.</title>
        <authorList>
            <person name="Calamari Z.T."/>
            <person name="Song A."/>
            <person name="Cohen E."/>
            <person name="Akter M."/>
            <person name="Roy R.D."/>
            <person name="Hallikas O."/>
            <person name="Christensen M.M."/>
            <person name="Li P."/>
            <person name="Marangoni P."/>
            <person name="Jernvall J."/>
            <person name="Klein O.D."/>
        </authorList>
    </citation>
    <scope>NUCLEOTIDE SEQUENCE [LARGE SCALE GENOMIC DNA]</scope>
    <source>
        <strain evidence="1">V071</strain>
    </source>
</reference>
<dbReference type="Proteomes" id="UP001488838">
    <property type="component" value="Unassembled WGS sequence"/>
</dbReference>
<evidence type="ECO:0000313" key="2">
    <source>
        <dbReference type="Proteomes" id="UP001488838"/>
    </source>
</evidence>
<organism evidence="1 2">
    <name type="scientific">Myodes glareolus</name>
    <name type="common">Bank vole</name>
    <name type="synonym">Clethrionomys glareolus</name>
    <dbReference type="NCBI Taxonomy" id="447135"/>
    <lineage>
        <taxon>Eukaryota</taxon>
        <taxon>Metazoa</taxon>
        <taxon>Chordata</taxon>
        <taxon>Craniata</taxon>
        <taxon>Vertebrata</taxon>
        <taxon>Euteleostomi</taxon>
        <taxon>Mammalia</taxon>
        <taxon>Eutheria</taxon>
        <taxon>Euarchontoglires</taxon>
        <taxon>Glires</taxon>
        <taxon>Rodentia</taxon>
        <taxon>Myomorpha</taxon>
        <taxon>Muroidea</taxon>
        <taxon>Cricetidae</taxon>
        <taxon>Arvicolinae</taxon>
        <taxon>Myodes</taxon>
    </lineage>
</organism>
<dbReference type="EMBL" id="JBBHLL010000011">
    <property type="protein sequence ID" value="KAK7832077.1"/>
    <property type="molecule type" value="Genomic_DNA"/>
</dbReference>
<comment type="caution">
    <text evidence="1">The sequence shown here is derived from an EMBL/GenBank/DDBJ whole genome shotgun (WGS) entry which is preliminary data.</text>
</comment>
<keyword evidence="2" id="KW-1185">Reference proteome</keyword>
<accession>A0AAW0JZR1</accession>
<gene>
    <name evidence="1" type="ORF">U0070_015224</name>
</gene>
<evidence type="ECO:0000313" key="1">
    <source>
        <dbReference type="EMBL" id="KAK7832077.1"/>
    </source>
</evidence>
<sequence>LLALIKAKTAEVMRLLQTEPSCESCQSSALLTSGKKKGAKEDGRGGWGDFQVRVFSLNLDYYGSGAVCKEATAGMQLLPPFGGRGSAQLSEKPAWECRGCCVRANRQRRSIMFHSFTLPQGTPGCQWPEAGEEKATEQQINGQLVALKVISMNAEEGVPFTAIREVLRG</sequence>
<dbReference type="AlphaFoldDB" id="A0AAW0JZR1"/>
<protein>
    <submittedName>
        <fullName evidence="1">Uncharacterized protein</fullName>
    </submittedName>
</protein>
<proteinExistence type="predicted"/>
<name>A0AAW0JZR1_MYOGA</name>